<keyword evidence="6 13" id="KW-0863">Zinc-finger</keyword>
<feature type="compositionally biased region" description="Low complexity" evidence="14">
    <location>
        <begin position="917"/>
        <end position="954"/>
    </location>
</feature>
<organism evidence="16 17">
    <name type="scientific">Paramormyrops kingsleyae</name>
    <dbReference type="NCBI Taxonomy" id="1676925"/>
    <lineage>
        <taxon>Eukaryota</taxon>
        <taxon>Metazoa</taxon>
        <taxon>Chordata</taxon>
        <taxon>Craniata</taxon>
        <taxon>Vertebrata</taxon>
        <taxon>Euteleostomi</taxon>
        <taxon>Actinopterygii</taxon>
        <taxon>Neopterygii</taxon>
        <taxon>Teleostei</taxon>
        <taxon>Osteoglossocephala</taxon>
        <taxon>Osteoglossomorpha</taxon>
        <taxon>Osteoglossiformes</taxon>
        <taxon>Mormyridae</taxon>
        <taxon>Paramormyrops</taxon>
    </lineage>
</organism>
<feature type="compositionally biased region" description="Basic and acidic residues" evidence="14">
    <location>
        <begin position="684"/>
        <end position="696"/>
    </location>
</feature>
<dbReference type="Pfam" id="PF25414">
    <property type="entry name" value="zf-C2H2_Z280C_D"/>
    <property type="match status" value="1"/>
</dbReference>
<dbReference type="GO" id="GO:0008270">
    <property type="term" value="F:zinc ion binding"/>
    <property type="evidence" value="ECO:0007669"/>
    <property type="project" value="UniProtKB-KW"/>
</dbReference>
<reference evidence="16" key="2">
    <citation type="submission" date="2025-09" db="UniProtKB">
        <authorList>
            <consortium name="Ensembl"/>
        </authorList>
    </citation>
    <scope>IDENTIFICATION</scope>
</reference>
<dbReference type="Gene3D" id="3.30.160.60">
    <property type="entry name" value="Classic Zinc Finger"/>
    <property type="match status" value="1"/>
</dbReference>
<dbReference type="PANTHER" id="PTHR24388:SF34">
    <property type="entry name" value="ZINC FINGER PROTEIN 280D"/>
    <property type="match status" value="1"/>
</dbReference>
<feature type="region of interest" description="Disordered" evidence="14">
    <location>
        <begin position="846"/>
        <end position="1136"/>
    </location>
</feature>
<dbReference type="InterPro" id="IPR057618">
    <property type="entry name" value="Znf_POGZ/Z280C-D-like"/>
</dbReference>
<feature type="compositionally biased region" description="Polar residues" evidence="14">
    <location>
        <begin position="307"/>
        <end position="317"/>
    </location>
</feature>
<keyword evidence="5" id="KW-0677">Repeat</keyword>
<feature type="compositionally biased region" description="Polar residues" evidence="14">
    <location>
        <begin position="851"/>
        <end position="866"/>
    </location>
</feature>
<proteinExistence type="predicted"/>
<keyword evidence="7" id="KW-0862">Zinc</keyword>
<evidence type="ECO:0000256" key="7">
    <source>
        <dbReference type="ARBA" id="ARBA00022833"/>
    </source>
</evidence>
<evidence type="ECO:0000256" key="10">
    <source>
        <dbReference type="ARBA" id="ARBA00023125"/>
    </source>
</evidence>
<dbReference type="Pfam" id="PF25429">
    <property type="entry name" value="zf-POGZ"/>
    <property type="match status" value="1"/>
</dbReference>
<feature type="domain" description="C2H2-type" evidence="15">
    <location>
        <begin position="525"/>
        <end position="553"/>
    </location>
</feature>
<reference evidence="16" key="1">
    <citation type="submission" date="2025-08" db="UniProtKB">
        <authorList>
            <consortium name="Ensembl"/>
        </authorList>
    </citation>
    <scope>IDENTIFICATION</scope>
</reference>
<dbReference type="GO" id="GO:0000981">
    <property type="term" value="F:DNA-binding transcription factor activity, RNA polymerase II-specific"/>
    <property type="evidence" value="ECO:0007669"/>
    <property type="project" value="TreeGrafter"/>
</dbReference>
<evidence type="ECO:0000256" key="2">
    <source>
        <dbReference type="ARBA" id="ARBA00004123"/>
    </source>
</evidence>
<protein>
    <submittedName>
        <fullName evidence="16">Zinc finger protein 280D</fullName>
    </submittedName>
</protein>
<feature type="region of interest" description="Disordered" evidence="14">
    <location>
        <begin position="272"/>
        <end position="317"/>
    </location>
</feature>
<feature type="compositionally biased region" description="Low complexity" evidence="14">
    <location>
        <begin position="666"/>
        <end position="678"/>
    </location>
</feature>
<evidence type="ECO:0000256" key="4">
    <source>
        <dbReference type="ARBA" id="ARBA00022723"/>
    </source>
</evidence>
<dbReference type="InterPro" id="IPR050527">
    <property type="entry name" value="Snail/Krueppel_Znf"/>
</dbReference>
<feature type="compositionally biased region" description="Low complexity" evidence="14">
    <location>
        <begin position="285"/>
        <end position="306"/>
    </location>
</feature>
<dbReference type="Ensembl" id="ENSPKIT00000029613.1">
    <property type="protein sequence ID" value="ENSPKIP00000005606.1"/>
    <property type="gene ID" value="ENSPKIG00000022213.1"/>
</dbReference>
<evidence type="ECO:0000313" key="17">
    <source>
        <dbReference type="Proteomes" id="UP000261540"/>
    </source>
</evidence>
<feature type="compositionally biased region" description="Polar residues" evidence="14">
    <location>
        <begin position="1150"/>
        <end position="1160"/>
    </location>
</feature>
<feature type="compositionally biased region" description="Polar residues" evidence="14">
    <location>
        <begin position="272"/>
        <end position="284"/>
    </location>
</feature>
<feature type="compositionally biased region" description="Low complexity" evidence="14">
    <location>
        <begin position="993"/>
        <end position="1016"/>
    </location>
</feature>
<keyword evidence="3" id="KW-1017">Isopeptide bond</keyword>
<feature type="compositionally biased region" description="Pro residues" evidence="14">
    <location>
        <begin position="1017"/>
        <end position="1030"/>
    </location>
</feature>
<keyword evidence="4" id="KW-0479">Metal-binding</keyword>
<feature type="domain" description="C2H2-type" evidence="15">
    <location>
        <begin position="495"/>
        <end position="524"/>
    </location>
</feature>
<evidence type="ECO:0000256" key="8">
    <source>
        <dbReference type="ARBA" id="ARBA00022843"/>
    </source>
</evidence>
<feature type="compositionally biased region" description="Acidic residues" evidence="14">
    <location>
        <begin position="25"/>
        <end position="36"/>
    </location>
</feature>
<dbReference type="STRING" id="1676925.ENSPKIP00000005606"/>
<dbReference type="PROSITE" id="PS50157">
    <property type="entry name" value="ZINC_FINGER_C2H2_2"/>
    <property type="match status" value="2"/>
</dbReference>
<feature type="region of interest" description="Disordered" evidence="14">
    <location>
        <begin position="1150"/>
        <end position="1190"/>
    </location>
</feature>
<sequence length="1190" mass="127911">MSELFMECEEEELEPWQRRIPEINLVDDDDDDDDEPIFVGEIRASKVTPNTRPSPAPVAKAPTQWRKPPAPVQNTLPVSPVQRGGSGTVAPVQRHSQPPASTQPVSSGPAQLTVRAAPQPVAKSLLIPVTSQPGSSPAAAQNVSRTLTTVSPQPIIITNNQGYILTSPQIPNNSTFITPFGTQYPSGTSFAVLPAGQQLLQPVAPAGPVPGVIHRPQVQLIQNNVVTLTSMQSPPQAKQPPAQPSTQFTTSTLQAIHTNSATLQPIQLGCSASQAKPGTSANQKSSPLPAPHAGSHSAPSAGNGSSTVKRTFQPNSMNPVKKMKLETVVGTPNATASTQNGTPFKKKCPKCNIQFILPDPMKRHMKYCCYDLINSVFPTTSTPDQPSSPLHVKTTGKGKIIMLVSDFYYGRHEGDTVQVKEEKALTTFKCNSCLKVLKSNIRFMNHMKHHLELEKQSNESWESHTTCQHCYRQYATPFQLQCHIESAHSPYESTTNCKICELAFESEQALLEHMKFNHKPGEMPYVCQVCNYRSSFFSEVESHFRSVHENTKDLLCPFCLKVLRSGHTYMQHYMRHQKKGIHRCGKCRLNFLTYKERSDHRAHLHRTFKKPRTLEGLPPGTKVTIRASLSGGSSTCPKTPEKSIVSLDPSSPTPRRLGKSPVSTVKSKSLQAASAAKSRTFQNRRQERLSSSRQLERSNQALKSLQNEFGTQLCVECYTEVKDFYGHYPLVMKCSACKYQTSCKKSFENHMIRFHSAISRDRFRKMRKPTGKLRFRAAAHCRSLTLVCLNCDFLEDASGSDLMTKHLIDRPHHTCQVIIEKGTSTAEPKKTQSELDVKSCLDLSNSKDNEVASNGCQSEQSSTETNGAKDEVQDPVPVSSPKDASGSGDSDTPRILIQPDTGETPQPKDGKQSETQGAPAEPGPAEAPGVPAEPGPAETQGAPAEPGPAEAPGAPEEPDQAETQGAPAEPGPAEAPGVPAEPGPAETKGVLTEPGPAEAPGALAEPGPAETKGVPTEPGPAEAPGPPTEPGPAETKGVPTEPGPAKAPGAPTEPGPAKAPGAPTEPGPAETQDEGSDPKDASPPDAERGDCSPARDESKQARDGVPFEEFLRKEDQRETASPSGSKHGLVTLEPLTPSKVLEHEATEILQQGNGPPSKTQEAAAECPDGSGRVTPETEAGLGVTTEAGGK</sequence>
<keyword evidence="11" id="KW-0804">Transcription</keyword>
<keyword evidence="9" id="KW-0805">Transcription regulation</keyword>
<keyword evidence="17" id="KW-1185">Reference proteome</keyword>
<dbReference type="Proteomes" id="UP000261540">
    <property type="component" value="Unplaced"/>
</dbReference>
<dbReference type="InterPro" id="IPR036236">
    <property type="entry name" value="Znf_C2H2_sf"/>
</dbReference>
<dbReference type="GO" id="GO:0005634">
    <property type="term" value="C:nucleus"/>
    <property type="evidence" value="ECO:0007669"/>
    <property type="project" value="UniProtKB-SubCell"/>
</dbReference>
<feature type="region of interest" description="Disordered" evidence="14">
    <location>
        <begin position="21"/>
        <end position="111"/>
    </location>
</feature>
<dbReference type="InterPro" id="IPR013087">
    <property type="entry name" value="Znf_C2H2_type"/>
</dbReference>
<feature type="compositionally biased region" description="Low complexity" evidence="14">
    <location>
        <begin position="1031"/>
        <end position="1070"/>
    </location>
</feature>
<dbReference type="AlphaFoldDB" id="A0A3B3QJM0"/>
<dbReference type="GO" id="GO:0000978">
    <property type="term" value="F:RNA polymerase II cis-regulatory region sequence-specific DNA binding"/>
    <property type="evidence" value="ECO:0007669"/>
    <property type="project" value="TreeGrafter"/>
</dbReference>
<feature type="compositionally biased region" description="Basic and acidic residues" evidence="14">
    <location>
        <begin position="1076"/>
        <end position="1102"/>
    </location>
</feature>
<comment type="subcellular location">
    <subcellularLocation>
        <location evidence="2">Nucleus</location>
    </subcellularLocation>
</comment>
<evidence type="ECO:0000259" key="15">
    <source>
        <dbReference type="PROSITE" id="PS50157"/>
    </source>
</evidence>
<dbReference type="SMART" id="SM00355">
    <property type="entry name" value="ZnF_C2H2"/>
    <property type="match status" value="8"/>
</dbReference>
<dbReference type="FunFam" id="3.30.160.60:FF:000298">
    <property type="entry name" value="zinc finger protein 280D isoform X1"/>
    <property type="match status" value="1"/>
</dbReference>
<keyword evidence="8" id="KW-0832">Ubl conjugation</keyword>
<evidence type="ECO:0000256" key="13">
    <source>
        <dbReference type="PROSITE-ProRule" id="PRU00042"/>
    </source>
</evidence>
<dbReference type="PROSITE" id="PS00028">
    <property type="entry name" value="ZINC_FINGER_C2H2_1"/>
    <property type="match status" value="4"/>
</dbReference>
<feature type="compositionally biased region" description="Basic and acidic residues" evidence="14">
    <location>
        <begin position="1109"/>
        <end position="1118"/>
    </location>
</feature>
<name>A0A3B3QJM0_9TELE</name>
<evidence type="ECO:0000313" key="16">
    <source>
        <dbReference type="Ensembl" id="ENSPKIP00000005606.1"/>
    </source>
</evidence>
<feature type="region of interest" description="Disordered" evidence="14">
    <location>
        <begin position="626"/>
        <end position="697"/>
    </location>
</feature>
<dbReference type="GeneTree" id="ENSGT00940000163854"/>
<evidence type="ECO:0000256" key="6">
    <source>
        <dbReference type="ARBA" id="ARBA00022771"/>
    </source>
</evidence>
<keyword evidence="10" id="KW-0238">DNA-binding</keyword>
<dbReference type="SUPFAM" id="SSF57667">
    <property type="entry name" value="beta-beta-alpha zinc fingers"/>
    <property type="match status" value="1"/>
</dbReference>
<evidence type="ECO:0000256" key="3">
    <source>
        <dbReference type="ARBA" id="ARBA00022499"/>
    </source>
</evidence>
<evidence type="ECO:0000256" key="1">
    <source>
        <dbReference type="ARBA" id="ARBA00003729"/>
    </source>
</evidence>
<evidence type="ECO:0000256" key="14">
    <source>
        <dbReference type="SAM" id="MobiDB-lite"/>
    </source>
</evidence>
<feature type="compositionally biased region" description="Polar residues" evidence="14">
    <location>
        <begin position="94"/>
        <end position="110"/>
    </location>
</feature>
<dbReference type="PANTHER" id="PTHR24388">
    <property type="entry name" value="ZINC FINGER PROTEIN"/>
    <property type="match status" value="1"/>
</dbReference>
<keyword evidence="12" id="KW-0539">Nucleus</keyword>
<accession>A0A3B3QJM0</accession>
<evidence type="ECO:0000256" key="12">
    <source>
        <dbReference type="ARBA" id="ARBA00023242"/>
    </source>
</evidence>
<evidence type="ECO:0000256" key="5">
    <source>
        <dbReference type="ARBA" id="ARBA00022737"/>
    </source>
</evidence>
<evidence type="ECO:0000256" key="9">
    <source>
        <dbReference type="ARBA" id="ARBA00023015"/>
    </source>
</evidence>
<evidence type="ECO:0000256" key="11">
    <source>
        <dbReference type="ARBA" id="ARBA00023163"/>
    </source>
</evidence>
<comment type="function">
    <text evidence="1">May function as a transcription factor.</text>
</comment>
<dbReference type="InterPro" id="IPR059074">
    <property type="entry name" value="zf-C2H2_Z280C_D"/>
</dbReference>
<feature type="compositionally biased region" description="Low complexity" evidence="14">
    <location>
        <begin position="961"/>
        <end position="986"/>
    </location>
</feature>